<keyword evidence="4 14" id="KW-0288">FMN</keyword>
<dbReference type="NCBIfam" id="NF004162">
    <property type="entry name" value="PRK05627.1-5"/>
    <property type="match status" value="1"/>
</dbReference>
<dbReference type="CDD" id="cd02064">
    <property type="entry name" value="FAD_synthetase_N"/>
    <property type="match status" value="1"/>
</dbReference>
<evidence type="ECO:0000256" key="5">
    <source>
        <dbReference type="ARBA" id="ARBA00022679"/>
    </source>
</evidence>
<feature type="domain" description="Riboflavin kinase" evidence="15">
    <location>
        <begin position="177"/>
        <end position="297"/>
    </location>
</feature>
<dbReference type="GO" id="GO:0003919">
    <property type="term" value="F:FMN adenylyltransferase activity"/>
    <property type="evidence" value="ECO:0007669"/>
    <property type="project" value="UniProtKB-UniRule"/>
</dbReference>
<dbReference type="NCBIfam" id="TIGR00083">
    <property type="entry name" value="ribF"/>
    <property type="match status" value="1"/>
</dbReference>
<dbReference type="AlphaFoldDB" id="A0A833P074"/>
<evidence type="ECO:0000313" key="17">
    <source>
        <dbReference type="Proteomes" id="UP000488506"/>
    </source>
</evidence>
<comment type="pathway">
    <text evidence="1 14">Cofactor biosynthesis; FAD biosynthesis; FAD from FMN: step 1/1.</text>
</comment>
<dbReference type="InterPro" id="IPR015865">
    <property type="entry name" value="Riboflavin_kinase_bac/euk"/>
</dbReference>
<keyword evidence="9 14" id="KW-0274">FAD</keyword>
<evidence type="ECO:0000256" key="6">
    <source>
        <dbReference type="ARBA" id="ARBA00022695"/>
    </source>
</evidence>
<evidence type="ECO:0000256" key="8">
    <source>
        <dbReference type="ARBA" id="ARBA00022777"/>
    </source>
</evidence>
<dbReference type="UniPathway" id="UPA00277">
    <property type="reaction ID" value="UER00407"/>
</dbReference>
<dbReference type="Gene3D" id="2.40.30.30">
    <property type="entry name" value="Riboflavin kinase-like"/>
    <property type="match status" value="1"/>
</dbReference>
<proteinExistence type="inferred from homology"/>
<protein>
    <recommendedName>
        <fullName evidence="14">Riboflavin biosynthesis protein</fullName>
    </recommendedName>
    <domain>
        <recommendedName>
            <fullName evidence="14">Riboflavin kinase</fullName>
            <ecNumber evidence="14">2.7.1.26</ecNumber>
        </recommendedName>
        <alternativeName>
            <fullName evidence="14">Flavokinase</fullName>
        </alternativeName>
    </domain>
    <domain>
        <recommendedName>
            <fullName evidence="14">FMN adenylyltransferase</fullName>
            <ecNumber evidence="14">2.7.7.2</ecNumber>
        </recommendedName>
        <alternativeName>
            <fullName evidence="14">FAD pyrophosphorylase</fullName>
        </alternativeName>
        <alternativeName>
            <fullName evidence="14">FAD synthase</fullName>
        </alternativeName>
    </domain>
</protein>
<dbReference type="FunFam" id="3.40.50.620:FF:000021">
    <property type="entry name" value="Riboflavin biosynthesis protein"/>
    <property type="match status" value="1"/>
</dbReference>
<evidence type="ECO:0000256" key="3">
    <source>
        <dbReference type="ARBA" id="ARBA00022630"/>
    </source>
</evidence>
<dbReference type="Gene3D" id="3.40.50.620">
    <property type="entry name" value="HUPs"/>
    <property type="match status" value="1"/>
</dbReference>
<dbReference type="GO" id="GO:0009231">
    <property type="term" value="P:riboflavin biosynthetic process"/>
    <property type="evidence" value="ECO:0007669"/>
    <property type="project" value="InterPro"/>
</dbReference>
<dbReference type="Pfam" id="PF01687">
    <property type="entry name" value="Flavokinase"/>
    <property type="match status" value="1"/>
</dbReference>
<evidence type="ECO:0000313" key="16">
    <source>
        <dbReference type="EMBL" id="KAF0134653.1"/>
    </source>
</evidence>
<dbReference type="UniPathway" id="UPA00276">
    <property type="reaction ID" value="UER00406"/>
</dbReference>
<comment type="similarity">
    <text evidence="14">Belongs to the ribF family.</text>
</comment>
<evidence type="ECO:0000256" key="12">
    <source>
        <dbReference type="ARBA" id="ARBA00047880"/>
    </source>
</evidence>
<dbReference type="SUPFAM" id="SSF52374">
    <property type="entry name" value="Nucleotidylyl transferase"/>
    <property type="match status" value="1"/>
</dbReference>
<dbReference type="EC" id="2.7.1.26" evidence="14"/>
<dbReference type="GO" id="GO:0008531">
    <property type="term" value="F:riboflavin kinase activity"/>
    <property type="evidence" value="ECO:0007669"/>
    <property type="project" value="UniProtKB-UniRule"/>
</dbReference>
<keyword evidence="11" id="KW-0511">Multifunctional enzyme</keyword>
<reference evidence="16 17" key="1">
    <citation type="submission" date="2019-12" db="EMBL/GenBank/DDBJ databases">
        <authorList>
            <person name="Wolfe R."/>
            <person name="Danczak R."/>
            <person name="Wilkins M."/>
        </authorList>
    </citation>
    <scope>NUCLEOTIDE SEQUENCE [LARGE SCALE GENOMIC DNA]</scope>
    <source>
        <strain evidence="16">X2_MaxBin.013</strain>
    </source>
</reference>
<sequence>MKEAVVALGTFDGVHLGHKRILSDAVSYAKKHGLKSIAVTFNPHPQQIIIPERGLKLLTTLSERKELINALGVDEVITIKFTTGFQKLSYKEFAGKYLVKKIKAAVVFAGYDFAFGHNRSGGVDQLKNLGREFGFKVKIVKPVKETVPAGRQEKHIVKSSLIRNLISRGNFNHAIHLLGHPFQITGRVIHGVGRGGGLGFHTANLKIENHKLLPQHGVYLGKTLGRKCVVNIGARPTFGSGSVEIEAHILNFSKNIYGKKIKLQLYKKIRDEIQFNDVEELKERIRKDIDILKRYVI</sequence>
<dbReference type="Proteomes" id="UP000488506">
    <property type="component" value="Unassembled WGS sequence"/>
</dbReference>
<dbReference type="SMART" id="SM00904">
    <property type="entry name" value="Flavokinase"/>
    <property type="match status" value="1"/>
</dbReference>
<dbReference type="SUPFAM" id="SSF82114">
    <property type="entry name" value="Riboflavin kinase-like"/>
    <property type="match status" value="1"/>
</dbReference>
<comment type="caution">
    <text evidence="16">The sequence shown here is derived from an EMBL/GenBank/DDBJ whole genome shotgun (WGS) entry which is preliminary data.</text>
</comment>
<dbReference type="InterPro" id="IPR002606">
    <property type="entry name" value="Riboflavin_kinase_bac"/>
</dbReference>
<keyword evidence="10 14" id="KW-0067">ATP-binding</keyword>
<evidence type="ECO:0000256" key="10">
    <source>
        <dbReference type="ARBA" id="ARBA00022840"/>
    </source>
</evidence>
<dbReference type="GO" id="GO:0009398">
    <property type="term" value="P:FMN biosynthetic process"/>
    <property type="evidence" value="ECO:0007669"/>
    <property type="project" value="UniProtKB-UniRule"/>
</dbReference>
<keyword evidence="7 14" id="KW-0547">Nucleotide-binding</keyword>
<dbReference type="InterPro" id="IPR014729">
    <property type="entry name" value="Rossmann-like_a/b/a_fold"/>
</dbReference>
<dbReference type="Pfam" id="PF06574">
    <property type="entry name" value="FAD_syn"/>
    <property type="match status" value="1"/>
</dbReference>
<dbReference type="PIRSF" id="PIRSF004491">
    <property type="entry name" value="FAD_Synth"/>
    <property type="match status" value="1"/>
</dbReference>
<evidence type="ECO:0000256" key="9">
    <source>
        <dbReference type="ARBA" id="ARBA00022827"/>
    </source>
</evidence>
<dbReference type="PANTHER" id="PTHR22749:SF6">
    <property type="entry name" value="RIBOFLAVIN KINASE"/>
    <property type="match status" value="1"/>
</dbReference>
<evidence type="ECO:0000256" key="11">
    <source>
        <dbReference type="ARBA" id="ARBA00023268"/>
    </source>
</evidence>
<keyword evidence="6 14" id="KW-0548">Nucleotidyltransferase</keyword>
<dbReference type="EC" id="2.7.7.2" evidence="14"/>
<dbReference type="InterPro" id="IPR015864">
    <property type="entry name" value="FAD_synthase"/>
</dbReference>
<evidence type="ECO:0000256" key="13">
    <source>
        <dbReference type="ARBA" id="ARBA00049494"/>
    </source>
</evidence>
<comment type="pathway">
    <text evidence="2 14">Cofactor biosynthesis; FMN biosynthesis; FMN from riboflavin (ATP route): step 1/1.</text>
</comment>
<comment type="catalytic activity">
    <reaction evidence="13 14">
        <text>FMN + ATP + H(+) = FAD + diphosphate</text>
        <dbReference type="Rhea" id="RHEA:17237"/>
        <dbReference type="ChEBI" id="CHEBI:15378"/>
        <dbReference type="ChEBI" id="CHEBI:30616"/>
        <dbReference type="ChEBI" id="CHEBI:33019"/>
        <dbReference type="ChEBI" id="CHEBI:57692"/>
        <dbReference type="ChEBI" id="CHEBI:58210"/>
        <dbReference type="EC" id="2.7.7.2"/>
    </reaction>
</comment>
<comment type="catalytic activity">
    <reaction evidence="12 14">
        <text>riboflavin + ATP = FMN + ADP + H(+)</text>
        <dbReference type="Rhea" id="RHEA:14357"/>
        <dbReference type="ChEBI" id="CHEBI:15378"/>
        <dbReference type="ChEBI" id="CHEBI:30616"/>
        <dbReference type="ChEBI" id="CHEBI:57986"/>
        <dbReference type="ChEBI" id="CHEBI:58210"/>
        <dbReference type="ChEBI" id="CHEBI:456216"/>
        <dbReference type="EC" id="2.7.1.26"/>
    </reaction>
</comment>
<accession>A0A833P074</accession>
<keyword evidence="8 14" id="KW-0418">Kinase</keyword>
<dbReference type="PANTHER" id="PTHR22749">
    <property type="entry name" value="RIBOFLAVIN KINASE/FMN ADENYLYLTRANSFERASE"/>
    <property type="match status" value="1"/>
</dbReference>
<evidence type="ECO:0000256" key="1">
    <source>
        <dbReference type="ARBA" id="ARBA00004726"/>
    </source>
</evidence>
<dbReference type="GO" id="GO:0005524">
    <property type="term" value="F:ATP binding"/>
    <property type="evidence" value="ECO:0007669"/>
    <property type="project" value="UniProtKB-UniRule"/>
</dbReference>
<evidence type="ECO:0000259" key="15">
    <source>
        <dbReference type="SMART" id="SM00904"/>
    </source>
</evidence>
<dbReference type="GO" id="GO:0006747">
    <property type="term" value="P:FAD biosynthetic process"/>
    <property type="evidence" value="ECO:0007669"/>
    <property type="project" value="UniProtKB-UniRule"/>
</dbReference>
<evidence type="ECO:0000256" key="7">
    <source>
        <dbReference type="ARBA" id="ARBA00022741"/>
    </source>
</evidence>
<keyword evidence="5 14" id="KW-0808">Transferase</keyword>
<dbReference type="InterPro" id="IPR023465">
    <property type="entry name" value="Riboflavin_kinase_dom_sf"/>
</dbReference>
<gene>
    <name evidence="16" type="ORF">FD145_484</name>
</gene>
<name>A0A833P074_UNCSA</name>
<dbReference type="InterPro" id="IPR023468">
    <property type="entry name" value="Riboflavin_kinase"/>
</dbReference>
<evidence type="ECO:0000256" key="2">
    <source>
        <dbReference type="ARBA" id="ARBA00005201"/>
    </source>
</evidence>
<evidence type="ECO:0000256" key="4">
    <source>
        <dbReference type="ARBA" id="ARBA00022643"/>
    </source>
</evidence>
<keyword evidence="3 14" id="KW-0285">Flavoprotein</keyword>
<organism evidence="16 17">
    <name type="scientific">Candidatus Saganbacteria bacterium</name>
    <dbReference type="NCBI Taxonomy" id="2575572"/>
    <lineage>
        <taxon>Bacteria</taxon>
        <taxon>Bacillati</taxon>
        <taxon>Saganbacteria</taxon>
    </lineage>
</organism>
<dbReference type="EMBL" id="WPAF01000006">
    <property type="protein sequence ID" value="KAF0134653.1"/>
    <property type="molecule type" value="Genomic_DNA"/>
</dbReference>
<evidence type="ECO:0000256" key="14">
    <source>
        <dbReference type="PIRNR" id="PIRNR004491"/>
    </source>
</evidence>